<dbReference type="InterPro" id="IPR055348">
    <property type="entry name" value="DctQ"/>
</dbReference>
<keyword evidence="3" id="KW-1003">Cell membrane</keyword>
<accession>A0A2K9ES88</accession>
<evidence type="ECO:0000256" key="8">
    <source>
        <dbReference type="ARBA" id="ARBA00038436"/>
    </source>
</evidence>
<dbReference type="Proteomes" id="UP000233742">
    <property type="component" value="Chromosome"/>
</dbReference>
<organism evidence="11 12">
    <name type="scientific">Paracoccus tegillarcae</name>
    <dbReference type="NCBI Taxonomy" id="1529068"/>
    <lineage>
        <taxon>Bacteria</taxon>
        <taxon>Pseudomonadati</taxon>
        <taxon>Pseudomonadota</taxon>
        <taxon>Alphaproteobacteria</taxon>
        <taxon>Rhodobacterales</taxon>
        <taxon>Paracoccaceae</taxon>
        <taxon>Paracoccus</taxon>
    </lineage>
</organism>
<evidence type="ECO:0000259" key="10">
    <source>
        <dbReference type="Pfam" id="PF04290"/>
    </source>
</evidence>
<name>A0A2K9ES88_9RHOB</name>
<evidence type="ECO:0000256" key="5">
    <source>
        <dbReference type="ARBA" id="ARBA00022692"/>
    </source>
</evidence>
<evidence type="ECO:0000256" key="3">
    <source>
        <dbReference type="ARBA" id="ARBA00022475"/>
    </source>
</evidence>
<feature type="transmembrane region" description="Helical" evidence="9">
    <location>
        <begin position="106"/>
        <end position="126"/>
    </location>
</feature>
<feature type="transmembrane region" description="Helical" evidence="9">
    <location>
        <begin position="138"/>
        <end position="163"/>
    </location>
</feature>
<sequence>MDRPDTTNNALPPRSRGQTLQRWLEASLGIAAGLILMALVLITCIDVIGRYILSAPLTGAFEMTEILVAALVFAALPLTSERSEHVEVDLLASFIGEGFGRLLTRFGGLFSAALLATFSWRLWIYAVQLLHDGAVTNALGLSMAPLGFFASLSCLLSAAIMLYRAFVPSLTDPVPGKETTP</sequence>
<evidence type="ECO:0000313" key="12">
    <source>
        <dbReference type="Proteomes" id="UP000233742"/>
    </source>
</evidence>
<gene>
    <name evidence="11" type="ORF">CUV01_15420</name>
</gene>
<keyword evidence="12" id="KW-1185">Reference proteome</keyword>
<reference evidence="11 12" key="1">
    <citation type="submission" date="2017-12" db="EMBL/GenBank/DDBJ databases">
        <authorList>
            <person name="Hurst M.R.H."/>
        </authorList>
    </citation>
    <scope>NUCLEOTIDE SEQUENCE [LARGE SCALE GENOMIC DNA]</scope>
    <source>
        <strain evidence="11 12">BM15</strain>
    </source>
</reference>
<dbReference type="GO" id="GO:0022857">
    <property type="term" value="F:transmembrane transporter activity"/>
    <property type="evidence" value="ECO:0007669"/>
    <property type="project" value="UniProtKB-UniRule"/>
</dbReference>
<protein>
    <recommendedName>
        <fullName evidence="9">TRAP transporter small permease protein</fullName>
    </recommendedName>
</protein>
<feature type="transmembrane region" description="Helical" evidence="9">
    <location>
        <begin position="60"/>
        <end position="78"/>
    </location>
</feature>
<evidence type="ECO:0000256" key="2">
    <source>
        <dbReference type="ARBA" id="ARBA00022448"/>
    </source>
</evidence>
<comment type="subcellular location">
    <subcellularLocation>
        <location evidence="1 9">Cell inner membrane</location>
        <topology evidence="1 9">Multi-pass membrane protein</topology>
    </subcellularLocation>
</comment>
<evidence type="ECO:0000256" key="9">
    <source>
        <dbReference type="RuleBase" id="RU369079"/>
    </source>
</evidence>
<keyword evidence="2 9" id="KW-0813">Transport</keyword>
<feature type="domain" description="Tripartite ATP-independent periplasmic transporters DctQ component" evidence="10">
    <location>
        <begin position="39"/>
        <end position="166"/>
    </location>
</feature>
<dbReference type="PANTHER" id="PTHR35011">
    <property type="entry name" value="2,3-DIKETO-L-GULONATE TRAP TRANSPORTER SMALL PERMEASE PROTEIN YIAM"/>
    <property type="match status" value="1"/>
</dbReference>
<comment type="function">
    <text evidence="9">Part of the tripartite ATP-independent periplasmic (TRAP) transport system.</text>
</comment>
<keyword evidence="4 9" id="KW-0997">Cell inner membrane</keyword>
<keyword evidence="5 9" id="KW-0812">Transmembrane</keyword>
<keyword evidence="6 9" id="KW-1133">Transmembrane helix</keyword>
<dbReference type="PANTHER" id="PTHR35011:SF10">
    <property type="entry name" value="TRAP TRANSPORTER SMALL PERMEASE PROTEIN"/>
    <property type="match status" value="1"/>
</dbReference>
<dbReference type="Pfam" id="PF04290">
    <property type="entry name" value="DctQ"/>
    <property type="match status" value="1"/>
</dbReference>
<evidence type="ECO:0000256" key="1">
    <source>
        <dbReference type="ARBA" id="ARBA00004429"/>
    </source>
</evidence>
<proteinExistence type="inferred from homology"/>
<dbReference type="KEGG" id="paro:CUV01_15420"/>
<comment type="subunit">
    <text evidence="9">The complex comprises the extracytoplasmic solute receptor protein and the two transmembrane proteins.</text>
</comment>
<dbReference type="AlphaFoldDB" id="A0A2K9ES88"/>
<comment type="similarity">
    <text evidence="8 9">Belongs to the TRAP transporter small permease family.</text>
</comment>
<evidence type="ECO:0000313" key="11">
    <source>
        <dbReference type="EMBL" id="AUH34585.1"/>
    </source>
</evidence>
<feature type="transmembrane region" description="Helical" evidence="9">
    <location>
        <begin position="26"/>
        <end position="48"/>
    </location>
</feature>
<dbReference type="InterPro" id="IPR007387">
    <property type="entry name" value="TRAP_DctQ"/>
</dbReference>
<dbReference type="GO" id="GO:0015740">
    <property type="term" value="P:C4-dicarboxylate transport"/>
    <property type="evidence" value="ECO:0007669"/>
    <property type="project" value="TreeGrafter"/>
</dbReference>
<dbReference type="GO" id="GO:0005886">
    <property type="term" value="C:plasma membrane"/>
    <property type="evidence" value="ECO:0007669"/>
    <property type="project" value="UniProtKB-SubCell"/>
</dbReference>
<keyword evidence="7 9" id="KW-0472">Membrane</keyword>
<dbReference type="EMBL" id="CP025408">
    <property type="protein sequence ID" value="AUH34585.1"/>
    <property type="molecule type" value="Genomic_DNA"/>
</dbReference>
<evidence type="ECO:0000256" key="4">
    <source>
        <dbReference type="ARBA" id="ARBA00022519"/>
    </source>
</evidence>
<evidence type="ECO:0000256" key="6">
    <source>
        <dbReference type="ARBA" id="ARBA00022989"/>
    </source>
</evidence>
<evidence type="ECO:0000256" key="7">
    <source>
        <dbReference type="ARBA" id="ARBA00023136"/>
    </source>
</evidence>